<feature type="chain" id="PRO_5039183297" description="Aromatic ring-opening dioxygenase LigA" evidence="3">
    <location>
        <begin position="24"/>
        <end position="420"/>
    </location>
</feature>
<evidence type="ECO:0000313" key="5">
    <source>
        <dbReference type="Proteomes" id="UP000664781"/>
    </source>
</evidence>
<evidence type="ECO:0000256" key="3">
    <source>
        <dbReference type="SAM" id="SignalP"/>
    </source>
</evidence>
<keyword evidence="2" id="KW-1133">Transmembrane helix</keyword>
<evidence type="ECO:0000313" key="4">
    <source>
        <dbReference type="EMBL" id="MBO0654795.1"/>
    </source>
</evidence>
<keyword evidence="3" id="KW-0732">Signal</keyword>
<dbReference type="AlphaFoldDB" id="A0A939JRX2"/>
<feature type="compositionally biased region" description="Gly residues" evidence="1">
    <location>
        <begin position="208"/>
        <end position="219"/>
    </location>
</feature>
<dbReference type="EMBL" id="JAFMOF010000003">
    <property type="protein sequence ID" value="MBO0654795.1"/>
    <property type="molecule type" value="Genomic_DNA"/>
</dbReference>
<gene>
    <name evidence="4" type="ORF">J1792_19045</name>
</gene>
<dbReference type="RefSeq" id="WP_207247879.1">
    <property type="nucleotide sequence ID" value="NZ_JAFMOF010000003.1"/>
</dbReference>
<evidence type="ECO:0000256" key="1">
    <source>
        <dbReference type="SAM" id="MobiDB-lite"/>
    </source>
</evidence>
<keyword evidence="2" id="KW-0812">Transmembrane</keyword>
<evidence type="ECO:0000256" key="2">
    <source>
        <dbReference type="SAM" id="Phobius"/>
    </source>
</evidence>
<comment type="caution">
    <text evidence="4">The sequence shown here is derived from an EMBL/GenBank/DDBJ whole genome shotgun (WGS) entry which is preliminary data.</text>
</comment>
<feature type="signal peptide" evidence="3">
    <location>
        <begin position="1"/>
        <end position="23"/>
    </location>
</feature>
<evidence type="ECO:0008006" key="6">
    <source>
        <dbReference type="Google" id="ProtNLM"/>
    </source>
</evidence>
<protein>
    <recommendedName>
        <fullName evidence="6">Aromatic ring-opening dioxygenase LigA</fullName>
    </recommendedName>
</protein>
<keyword evidence="5" id="KW-1185">Reference proteome</keyword>
<dbReference type="Proteomes" id="UP000664781">
    <property type="component" value="Unassembled WGS sequence"/>
</dbReference>
<accession>A0A939JRX2</accession>
<feature type="region of interest" description="Disordered" evidence="1">
    <location>
        <begin position="183"/>
        <end position="222"/>
    </location>
</feature>
<sequence length="420" mass="42174">MRGGRFVGAAVALGALTAATGTATGRAAGAADGPTAYRMASGATAVTGSGGSDDGPVLKAGARTYTDSIRPGEKKYYGVELDERSSAFVSAVAVPRPGAAMGLRDGIEVALQAPDGTPCGSGRNRSFLSAGGAYPVADYAERVVRAGGPCASAGTYRFVVQRGDATGGDDAAVPVELKYVAEAPRKNEADAPPAPGGWSSRAPSGPPQGEGEGVTGGTGFNDAAELRSGVWKDELRPGETRFYRISVDAGEQLFADAEFGLKPDAGPYVVRGVRLGLSNSARGYVMNRTGGYQGKPATVSLATPPAAYGDAGTGGEAARGMRFAGWYYLQVSLSPKVHGGARGGGVPVTLKVEVAGARKAGHEEGIGRGGGAVGGELVTAAGGAPRKGRLRIIGYAGIGTGSVLLLGLGAWTLAGRRRDG</sequence>
<feature type="transmembrane region" description="Helical" evidence="2">
    <location>
        <begin position="392"/>
        <end position="414"/>
    </location>
</feature>
<proteinExistence type="predicted"/>
<organism evidence="4 5">
    <name type="scientific">Streptomyces triculaminicus</name>
    <dbReference type="NCBI Taxonomy" id="2816232"/>
    <lineage>
        <taxon>Bacteria</taxon>
        <taxon>Bacillati</taxon>
        <taxon>Actinomycetota</taxon>
        <taxon>Actinomycetes</taxon>
        <taxon>Kitasatosporales</taxon>
        <taxon>Streptomycetaceae</taxon>
        <taxon>Streptomyces</taxon>
    </lineage>
</organism>
<keyword evidence="2" id="KW-0472">Membrane</keyword>
<reference evidence="4" key="1">
    <citation type="submission" date="2021-03" db="EMBL/GenBank/DDBJ databases">
        <title>Streptomyces strains.</title>
        <authorList>
            <person name="Lund M.B."/>
            <person name="Toerring T."/>
        </authorList>
    </citation>
    <scope>NUCLEOTIDE SEQUENCE</scope>
    <source>
        <strain evidence="4">JCM 4242</strain>
    </source>
</reference>
<name>A0A939JRX2_9ACTN</name>